<name>A0ABR3WEN1_9PEZI</name>
<dbReference type="PROSITE" id="PS50294">
    <property type="entry name" value="WD_REPEATS_REGION"/>
    <property type="match status" value="5"/>
</dbReference>
<feature type="repeat" description="WD" evidence="4">
    <location>
        <begin position="191"/>
        <end position="223"/>
    </location>
</feature>
<comment type="similarity">
    <text evidence="1">Belongs to the WD repeat PWP2 family.</text>
</comment>
<keyword evidence="2 4" id="KW-0853">WD repeat</keyword>
<evidence type="ECO:0000256" key="1">
    <source>
        <dbReference type="ARBA" id="ARBA00010226"/>
    </source>
</evidence>
<feature type="repeat" description="WD" evidence="4">
    <location>
        <begin position="468"/>
        <end position="509"/>
    </location>
</feature>
<feature type="domain" description="Small-subunit processome Utp12" evidence="6">
    <location>
        <begin position="746"/>
        <end position="851"/>
    </location>
</feature>
<feature type="repeat" description="WD" evidence="4">
    <location>
        <begin position="340"/>
        <end position="381"/>
    </location>
</feature>
<keyword evidence="3" id="KW-0677">Repeat</keyword>
<sequence length="914" mass="101045">MKTDFRFSNLLGTVYCQGNLLFSPDGTHLFSPVGNRVTVFNLVDNKSYTLPFAHRKNISRIGLTPQGNLLLSVDEDGQAILTNIPRRIPLYHFSFRSRVTALSFAPSGRVFAVGLRRKIEVWHVPSTPDSNAEGELEFAPFVKHHTHTGHFDDVRHIEWSSDSRFFLTASKDLTTRIWSLHPEEGFTPTALSGHKQAVVGAWFSQDQETIYTASKDGAVFAWQYTGRPGADPEKMRDDGDDDTDLRWRIVDRHYFMQNNATLRCAAYHAASNLLVAGFSNGLFGLYEMPDFNQIHTLSISQNEIDFVTINQSGEWLAFGASKLGQLLVWEWQSESYILKQQGHFDSMNALVYSPDGQRIVTAADDGKIKVWDIESGFCIVTFTEHTSGVTACEFAKKGNVLFTASLDGSVRAWDLVRYRNFRTFTAPTRLSFSCMAVDPSGEVVAAGSIDSFDIHIWSVQTGQLLDRLAGHEGPVSALSFAPNGELLVSGSWDRTARIWSIFSRTQTSEPLQLQADVLDVAFRPDSLQIAVSTLDGQLSFWSVSEAEQTSGIDGRRDASGGRKITDRRTAASVAGTKSFNTIRYSTDGSCLLAGGNSKYICLYSVSTMVLLKKFTISVNLSLQGTQEFLNSKLLTEAGPSGLVDDQGEASDVEDRIDRTLPGSKRGGDPSERKRLAEVRVTGVAFSPTGAAFCAASTEGLLIYSVDASVQFDPFDLNMEITPASTLAVLERERDYLKALVMAFRLNEPGLVQRVFQAIPPADIPLVVAGFPTVYVARLLRFVAQQTEQSPHVEFCLLWIRAIVDKHGPWLATNRGKVDVELRVAARAVGRLRDEIRRLADENVYMVDYVLQQADTSADSGSGAQARAREALEWEAPEPEGRSKLLGSSHEKGLSLDDLVKQPVVVDEDEWIGLE</sequence>
<dbReference type="InterPro" id="IPR019775">
    <property type="entry name" value="WD40_repeat_CS"/>
</dbReference>
<accession>A0ABR3WEN1</accession>
<dbReference type="SUPFAM" id="SSF50978">
    <property type="entry name" value="WD40 repeat-like"/>
    <property type="match status" value="3"/>
</dbReference>
<reference evidence="7 8" key="1">
    <citation type="journal article" date="2024" name="Commun. Biol.">
        <title>Comparative genomic analysis of thermophilic fungi reveals convergent evolutionary adaptations and gene losses.</title>
        <authorList>
            <person name="Steindorff A.S."/>
            <person name="Aguilar-Pontes M.V."/>
            <person name="Robinson A.J."/>
            <person name="Andreopoulos B."/>
            <person name="LaButti K."/>
            <person name="Kuo A."/>
            <person name="Mondo S."/>
            <person name="Riley R."/>
            <person name="Otillar R."/>
            <person name="Haridas S."/>
            <person name="Lipzen A."/>
            <person name="Grimwood J."/>
            <person name="Schmutz J."/>
            <person name="Clum A."/>
            <person name="Reid I.D."/>
            <person name="Moisan M.C."/>
            <person name="Butler G."/>
            <person name="Nguyen T.T.M."/>
            <person name="Dewar K."/>
            <person name="Conant G."/>
            <person name="Drula E."/>
            <person name="Henrissat B."/>
            <person name="Hansel C."/>
            <person name="Singer S."/>
            <person name="Hutchinson M.I."/>
            <person name="de Vries R.P."/>
            <person name="Natvig D.O."/>
            <person name="Powell A.J."/>
            <person name="Tsang A."/>
            <person name="Grigoriev I.V."/>
        </authorList>
    </citation>
    <scope>NUCLEOTIDE SEQUENCE [LARGE SCALE GENOMIC DNA]</scope>
    <source>
        <strain evidence="7 8">ATCC 24622</strain>
    </source>
</reference>
<evidence type="ECO:0000313" key="8">
    <source>
        <dbReference type="Proteomes" id="UP001586593"/>
    </source>
</evidence>
<dbReference type="Proteomes" id="UP001586593">
    <property type="component" value="Unassembled WGS sequence"/>
</dbReference>
<evidence type="ECO:0000256" key="2">
    <source>
        <dbReference type="ARBA" id="ARBA00022574"/>
    </source>
</evidence>
<dbReference type="InterPro" id="IPR020472">
    <property type="entry name" value="WD40_PAC1"/>
</dbReference>
<evidence type="ECO:0000259" key="6">
    <source>
        <dbReference type="Pfam" id="PF04003"/>
    </source>
</evidence>
<evidence type="ECO:0000256" key="3">
    <source>
        <dbReference type="ARBA" id="ARBA00022737"/>
    </source>
</evidence>
<dbReference type="PROSITE" id="PS50082">
    <property type="entry name" value="WD_REPEATS_2"/>
    <property type="match status" value="5"/>
</dbReference>
<feature type="repeat" description="WD" evidence="4">
    <location>
        <begin position="147"/>
        <end position="180"/>
    </location>
</feature>
<proteinExistence type="inferred from homology"/>
<dbReference type="InterPro" id="IPR027145">
    <property type="entry name" value="PWP2"/>
</dbReference>
<dbReference type="SMART" id="SM00320">
    <property type="entry name" value="WD40"/>
    <property type="match status" value="13"/>
</dbReference>
<comment type="caution">
    <text evidence="7">The sequence shown here is derived from an EMBL/GenBank/DDBJ whole genome shotgun (WGS) entry which is preliminary data.</text>
</comment>
<feature type="region of interest" description="Disordered" evidence="5">
    <location>
        <begin position="857"/>
        <end position="888"/>
    </location>
</feature>
<feature type="compositionally biased region" description="Basic and acidic residues" evidence="5">
    <location>
        <begin position="878"/>
        <end position="888"/>
    </location>
</feature>
<dbReference type="InterPro" id="IPR007148">
    <property type="entry name" value="SSU_processome_Utp12"/>
</dbReference>
<dbReference type="InterPro" id="IPR036322">
    <property type="entry name" value="WD40_repeat_dom_sf"/>
</dbReference>
<evidence type="ECO:0000256" key="4">
    <source>
        <dbReference type="PROSITE-ProRule" id="PRU00221"/>
    </source>
</evidence>
<feature type="region of interest" description="Disordered" evidence="5">
    <location>
        <begin position="640"/>
        <end position="672"/>
    </location>
</feature>
<dbReference type="Pfam" id="PF04003">
    <property type="entry name" value="Utp12"/>
    <property type="match status" value="1"/>
</dbReference>
<dbReference type="PROSITE" id="PS00678">
    <property type="entry name" value="WD_REPEATS_1"/>
    <property type="match status" value="2"/>
</dbReference>
<dbReference type="InterPro" id="IPR001680">
    <property type="entry name" value="WD40_rpt"/>
</dbReference>
<evidence type="ECO:0000313" key="7">
    <source>
        <dbReference type="EMBL" id="KAL1860326.1"/>
    </source>
</evidence>
<feature type="repeat" description="WD" evidence="4">
    <location>
        <begin position="382"/>
        <end position="423"/>
    </location>
</feature>
<keyword evidence="8" id="KW-1185">Reference proteome</keyword>
<gene>
    <name evidence="7" type="ORF">VTK73DRAFT_7379</name>
</gene>
<dbReference type="Gene3D" id="2.130.10.10">
    <property type="entry name" value="YVTN repeat-like/Quinoprotein amine dehydrogenase"/>
    <property type="match status" value="3"/>
</dbReference>
<evidence type="ECO:0000256" key="5">
    <source>
        <dbReference type="SAM" id="MobiDB-lite"/>
    </source>
</evidence>
<dbReference type="Pfam" id="PF00400">
    <property type="entry name" value="WD40"/>
    <property type="match status" value="5"/>
</dbReference>
<dbReference type="PANTHER" id="PTHR19858:SF0">
    <property type="entry name" value="PERIODIC TRYPTOPHAN PROTEIN 2 HOMOLOG"/>
    <property type="match status" value="1"/>
</dbReference>
<dbReference type="CDD" id="cd00200">
    <property type="entry name" value="WD40"/>
    <property type="match status" value="2"/>
</dbReference>
<dbReference type="InterPro" id="IPR015943">
    <property type="entry name" value="WD40/YVTN_repeat-like_dom_sf"/>
</dbReference>
<dbReference type="PANTHER" id="PTHR19858">
    <property type="entry name" value="WD40 REPEAT PROTEIN"/>
    <property type="match status" value="1"/>
</dbReference>
<dbReference type="PRINTS" id="PR00320">
    <property type="entry name" value="GPROTEINBRPT"/>
</dbReference>
<organism evidence="7 8">
    <name type="scientific">Phialemonium thermophilum</name>
    <dbReference type="NCBI Taxonomy" id="223376"/>
    <lineage>
        <taxon>Eukaryota</taxon>
        <taxon>Fungi</taxon>
        <taxon>Dikarya</taxon>
        <taxon>Ascomycota</taxon>
        <taxon>Pezizomycotina</taxon>
        <taxon>Sordariomycetes</taxon>
        <taxon>Sordariomycetidae</taxon>
        <taxon>Cephalothecales</taxon>
        <taxon>Cephalothecaceae</taxon>
        <taxon>Phialemonium</taxon>
    </lineage>
</organism>
<dbReference type="EMBL" id="JAZHXJ010000467">
    <property type="protein sequence ID" value="KAL1860326.1"/>
    <property type="molecule type" value="Genomic_DNA"/>
</dbReference>
<protein>
    <recommendedName>
        <fullName evidence="6">Small-subunit processome Utp12 domain-containing protein</fullName>
    </recommendedName>
</protein>